<dbReference type="GO" id="GO:0016740">
    <property type="term" value="F:transferase activity"/>
    <property type="evidence" value="ECO:0007669"/>
    <property type="project" value="UniProtKB-KW"/>
</dbReference>
<feature type="domain" description="Aminoglycoside phosphotransferase" evidence="1">
    <location>
        <begin position="148"/>
        <end position="327"/>
    </location>
</feature>
<comment type="caution">
    <text evidence="2">The sequence shown here is derived from an EMBL/GenBank/DDBJ whole genome shotgun (WGS) entry which is preliminary data.</text>
</comment>
<evidence type="ECO:0000313" key="2">
    <source>
        <dbReference type="EMBL" id="TDV55148.1"/>
    </source>
</evidence>
<dbReference type="EMBL" id="SOCP01000003">
    <property type="protein sequence ID" value="TDV55148.1"/>
    <property type="molecule type" value="Genomic_DNA"/>
</dbReference>
<gene>
    <name evidence="2" type="ORF">CLV71_103389</name>
</gene>
<dbReference type="AlphaFoldDB" id="A0A4R7VZQ1"/>
<organism evidence="2 3">
    <name type="scientific">Actinophytocola oryzae</name>
    <dbReference type="NCBI Taxonomy" id="502181"/>
    <lineage>
        <taxon>Bacteria</taxon>
        <taxon>Bacillati</taxon>
        <taxon>Actinomycetota</taxon>
        <taxon>Actinomycetes</taxon>
        <taxon>Pseudonocardiales</taxon>
        <taxon>Pseudonocardiaceae</taxon>
    </lineage>
</organism>
<dbReference type="InterPro" id="IPR011009">
    <property type="entry name" value="Kinase-like_dom_sf"/>
</dbReference>
<proteinExistence type="predicted"/>
<reference evidence="2 3" key="1">
    <citation type="submission" date="2019-03" db="EMBL/GenBank/DDBJ databases">
        <title>Genomic Encyclopedia of Archaeal and Bacterial Type Strains, Phase II (KMG-II): from individual species to whole genera.</title>
        <authorList>
            <person name="Goeker M."/>
        </authorList>
    </citation>
    <scope>NUCLEOTIDE SEQUENCE [LARGE SCALE GENOMIC DNA]</scope>
    <source>
        <strain evidence="2 3">DSM 45499</strain>
    </source>
</reference>
<keyword evidence="3" id="KW-1185">Reference proteome</keyword>
<evidence type="ECO:0000313" key="3">
    <source>
        <dbReference type="Proteomes" id="UP000294927"/>
    </source>
</evidence>
<keyword evidence="2" id="KW-0808">Transferase</keyword>
<dbReference type="Gene3D" id="3.90.1200.10">
    <property type="match status" value="1"/>
</dbReference>
<name>A0A4R7VZQ1_9PSEU</name>
<accession>A0A4R7VZQ1</accession>
<evidence type="ECO:0000259" key="1">
    <source>
        <dbReference type="Pfam" id="PF01636"/>
    </source>
</evidence>
<dbReference type="RefSeq" id="WP_208297485.1">
    <property type="nucleotide sequence ID" value="NZ_SOCP01000003.1"/>
</dbReference>
<sequence length="379" mass="40484">MGRRVSAVVTSGDRCVGAVGPFAVDVPWWAEVEPVVAHLRELLGVSAYVLRLLGVDGGDGARDGHVTYHVEAPGTTASLPAAAMFTGHDPLRAHWATASGLAELFDWARDAVGVPLTGPVEQRRTWNLAGLFRLPTRDGPVWLKALPPFAADEARVMALFAEVDPTLVPRVLAAAPGRLLLADVPGEDCWTAAPEVLRSGIRRFVHAQSVLDVPAWLRRTDPAADVAALLARADLGLTAEETVAAQGLSSRWAVLAECGLPTTVVHGDFHSGNWRSDAGGPPAVLDFADAHVGNPVLDGLRVIDFLAEESRPVARAAWVEAWLAERPGSEPDRALAVAEPLAHLNYAVRYQEFLDGIEESERIYHRGDPVSAVRAALAL</sequence>
<dbReference type="InterPro" id="IPR002575">
    <property type="entry name" value="Aminoglycoside_PTrfase"/>
</dbReference>
<dbReference type="Proteomes" id="UP000294927">
    <property type="component" value="Unassembled WGS sequence"/>
</dbReference>
<dbReference type="Pfam" id="PF01636">
    <property type="entry name" value="APH"/>
    <property type="match status" value="1"/>
</dbReference>
<dbReference type="SUPFAM" id="SSF56112">
    <property type="entry name" value="Protein kinase-like (PK-like)"/>
    <property type="match status" value="1"/>
</dbReference>
<protein>
    <submittedName>
        <fullName evidence="2">Phosphotransferase family enzyme</fullName>
    </submittedName>
</protein>